<dbReference type="GO" id="GO:0005886">
    <property type="term" value="C:plasma membrane"/>
    <property type="evidence" value="ECO:0007669"/>
    <property type="project" value="UniProtKB-SubCell"/>
</dbReference>
<evidence type="ECO:0000256" key="7">
    <source>
        <dbReference type="SAM" id="Phobius"/>
    </source>
</evidence>
<keyword evidence="6 7" id="KW-0472">Membrane</keyword>
<sequence length="417" mass="46336">MQNKTPRLLIMMFLQYFVQGSWNMTMGLVLSTFGLSSIIGTSYALLGLATIISPLFVGMIADRFISSQKIMGALHLINACVLFSIPAFIEAQNGTMFLMLLFVVGILFYPTTALANSISFRHINGVKLFPVIRVFGTFGFMCIGFIMGQMGFSGSTVTYEIAAGSAIVLGLYCFTLPSTPPNAKGKKFSMRDLLCLDALSLFKDRNFSVFMICTVFLMIPKTAYSAYVPVFLKALGYDNAATMMQIGIATEVVFMFVLSFFLMRFGFKKIILCGAIVWIIRSLLFSYSAIDDNVMWIVIALMLQGICWDFFFTSGDIYVDHKAGPHIKAQAQSLRFVISNGVGLMFASSICGYLFNNTVTDKTPEIALTQWHEFWYYPAGVAAVVSVMFFILFKDTDLIFKKKDEVQKGAVAENNAN</sequence>
<dbReference type="GO" id="GO:0015213">
    <property type="term" value="F:uridine transmembrane transporter activity"/>
    <property type="evidence" value="ECO:0007669"/>
    <property type="project" value="TreeGrafter"/>
</dbReference>
<feature type="transmembrane region" description="Helical" evidence="7">
    <location>
        <begin position="41"/>
        <end position="61"/>
    </location>
</feature>
<feature type="transmembrane region" description="Helical" evidence="7">
    <location>
        <begin position="375"/>
        <end position="393"/>
    </location>
</feature>
<dbReference type="RefSeq" id="WP_047781056.1">
    <property type="nucleotide sequence ID" value="NZ_FOLW01000017.1"/>
</dbReference>
<reference evidence="8 9" key="1">
    <citation type="submission" date="2016-10" db="EMBL/GenBank/DDBJ databases">
        <authorList>
            <person name="Varghese N."/>
            <person name="Submissions S."/>
        </authorList>
    </citation>
    <scope>NUCLEOTIDE SEQUENCE [LARGE SCALE GENOMIC DNA]</scope>
    <source>
        <strain evidence="8 9">DSM 5563</strain>
    </source>
</reference>
<dbReference type="SUPFAM" id="SSF103473">
    <property type="entry name" value="MFS general substrate transporter"/>
    <property type="match status" value="1"/>
</dbReference>
<evidence type="ECO:0000256" key="2">
    <source>
        <dbReference type="ARBA" id="ARBA00022448"/>
    </source>
</evidence>
<protein>
    <submittedName>
        <fullName evidence="8">Nucleoside transporter</fullName>
    </submittedName>
</protein>
<proteinExistence type="predicted"/>
<feature type="transmembrane region" description="Helical" evidence="7">
    <location>
        <begin position="333"/>
        <end position="355"/>
    </location>
</feature>
<feature type="transmembrane region" description="Helical" evidence="7">
    <location>
        <begin position="159"/>
        <end position="177"/>
    </location>
</feature>
<dbReference type="GO" id="GO:0015212">
    <property type="term" value="F:cytidine transmembrane transporter activity"/>
    <property type="evidence" value="ECO:0007669"/>
    <property type="project" value="TreeGrafter"/>
</dbReference>
<keyword evidence="4 7" id="KW-0812">Transmembrane</keyword>
<gene>
    <name evidence="8" type="ORF">SAMN02745723_11742</name>
</gene>
<evidence type="ECO:0000256" key="1">
    <source>
        <dbReference type="ARBA" id="ARBA00004651"/>
    </source>
</evidence>
<feature type="transmembrane region" description="Helical" evidence="7">
    <location>
        <begin position="128"/>
        <end position="147"/>
    </location>
</feature>
<dbReference type="Gene3D" id="1.20.1250.20">
    <property type="entry name" value="MFS general substrate transporter like domains"/>
    <property type="match status" value="2"/>
</dbReference>
<evidence type="ECO:0000256" key="5">
    <source>
        <dbReference type="ARBA" id="ARBA00022989"/>
    </source>
</evidence>
<dbReference type="PANTHER" id="PTHR23522:SF4">
    <property type="entry name" value="NUCLEOSIDE PERMEASE NUPG-RELATED"/>
    <property type="match status" value="1"/>
</dbReference>
<evidence type="ECO:0000313" key="9">
    <source>
        <dbReference type="Proteomes" id="UP000226420"/>
    </source>
</evidence>
<keyword evidence="2" id="KW-0813">Transport</keyword>
<feature type="transmembrane region" description="Helical" evidence="7">
    <location>
        <begin position="73"/>
        <end position="89"/>
    </location>
</feature>
<evidence type="ECO:0000256" key="6">
    <source>
        <dbReference type="ARBA" id="ARBA00023136"/>
    </source>
</evidence>
<keyword evidence="5 7" id="KW-1133">Transmembrane helix</keyword>
<feature type="transmembrane region" description="Helical" evidence="7">
    <location>
        <begin position="95"/>
        <end position="116"/>
    </location>
</feature>
<dbReference type="InterPro" id="IPR004740">
    <property type="entry name" value="Nuc_H_symport"/>
</dbReference>
<feature type="transmembrane region" description="Helical" evidence="7">
    <location>
        <begin position="294"/>
        <end position="312"/>
    </location>
</feature>
<dbReference type="InterPro" id="IPR036259">
    <property type="entry name" value="MFS_trans_sf"/>
</dbReference>
<dbReference type="Pfam" id="PF03825">
    <property type="entry name" value="Nuc_H_symport"/>
    <property type="match status" value="1"/>
</dbReference>
<accession>A0AAJ5BIL9</accession>
<dbReference type="PANTHER" id="PTHR23522">
    <property type="entry name" value="BLL5896 PROTEIN"/>
    <property type="match status" value="1"/>
</dbReference>
<dbReference type="Proteomes" id="UP000226420">
    <property type="component" value="Unassembled WGS sequence"/>
</dbReference>
<feature type="transmembrane region" description="Helical" evidence="7">
    <location>
        <begin position="12"/>
        <end position="35"/>
    </location>
</feature>
<dbReference type="EMBL" id="FOLW01000017">
    <property type="protein sequence ID" value="SFD42197.1"/>
    <property type="molecule type" value="Genomic_DNA"/>
</dbReference>
<name>A0AAJ5BIL9_9GAMM</name>
<evidence type="ECO:0000256" key="3">
    <source>
        <dbReference type="ARBA" id="ARBA00022475"/>
    </source>
</evidence>
<comment type="subcellular location">
    <subcellularLocation>
        <location evidence="1">Cell membrane</location>
        <topology evidence="1">Multi-pass membrane protein</topology>
    </subcellularLocation>
</comment>
<feature type="transmembrane region" description="Helical" evidence="7">
    <location>
        <begin position="244"/>
        <end position="263"/>
    </location>
</feature>
<comment type="caution">
    <text evidence="8">The sequence shown here is derived from an EMBL/GenBank/DDBJ whole genome shotgun (WGS) entry which is preliminary data.</text>
</comment>
<dbReference type="AlphaFoldDB" id="A0AAJ5BIL9"/>
<evidence type="ECO:0000256" key="4">
    <source>
        <dbReference type="ARBA" id="ARBA00022692"/>
    </source>
</evidence>
<evidence type="ECO:0000313" key="8">
    <source>
        <dbReference type="EMBL" id="SFD42197.1"/>
    </source>
</evidence>
<feature type="transmembrane region" description="Helical" evidence="7">
    <location>
        <begin position="209"/>
        <end position="232"/>
    </location>
</feature>
<keyword evidence="3" id="KW-1003">Cell membrane</keyword>
<feature type="transmembrane region" description="Helical" evidence="7">
    <location>
        <begin position="270"/>
        <end position="288"/>
    </location>
</feature>
<organism evidence="8 9">
    <name type="scientific">Pragia fontium DSM 5563 = ATCC 49100</name>
    <dbReference type="NCBI Taxonomy" id="1122977"/>
    <lineage>
        <taxon>Bacteria</taxon>
        <taxon>Pseudomonadati</taxon>
        <taxon>Pseudomonadota</taxon>
        <taxon>Gammaproteobacteria</taxon>
        <taxon>Enterobacterales</taxon>
        <taxon>Budviciaceae</taxon>
        <taxon>Pragia</taxon>
    </lineage>
</organism>